<feature type="transmembrane region" description="Helical" evidence="1">
    <location>
        <begin position="302"/>
        <end position="322"/>
    </location>
</feature>
<feature type="transmembrane region" description="Helical" evidence="1">
    <location>
        <begin position="237"/>
        <end position="259"/>
    </location>
</feature>
<organism evidence="2 3">
    <name type="scientific">Floridaenema flaviceps BLCC-F50</name>
    <dbReference type="NCBI Taxonomy" id="3153642"/>
    <lineage>
        <taxon>Bacteria</taxon>
        <taxon>Bacillati</taxon>
        <taxon>Cyanobacteriota</taxon>
        <taxon>Cyanophyceae</taxon>
        <taxon>Oscillatoriophycideae</taxon>
        <taxon>Aerosakkonematales</taxon>
        <taxon>Aerosakkonemataceae</taxon>
        <taxon>Floridanema</taxon>
        <taxon>Floridanema flaviceps</taxon>
    </lineage>
</organism>
<gene>
    <name evidence="2" type="ORF">ACE1CI_05170</name>
</gene>
<evidence type="ECO:0000313" key="3">
    <source>
        <dbReference type="Proteomes" id="UP001576784"/>
    </source>
</evidence>
<evidence type="ECO:0000256" key="1">
    <source>
        <dbReference type="SAM" id="Phobius"/>
    </source>
</evidence>
<dbReference type="RefSeq" id="WP_413261991.1">
    <property type="nucleotide sequence ID" value="NZ_JBHFNR010000031.1"/>
</dbReference>
<sequence>MLLSNILAQTLGSADIIEQGRTTAQAIAQAWNQQWQDVLTGGLYKTLTQLGIFFAVSTFLFYMTQWAKDLTNGEFNRPISSLIWPFLIAAILANNGAMLSGFTMTARNYLNSMNQEVLDVTDLKLRTNYQQAIMRNPIEEMAGSLLRSCETLTGEPQLQCLTEAKDKIEQILSDYEKNASEGSPDWAKNLKEKVNQFVEEAANGKVVELSFNTSLSSTSQTNLQSFLLSTQYAFQNLIEISMLLTAALGPVAVGLSLLPVGGKPIYLWLTGFFALGIAKLSYNIIAGLTARVLITAGDSDPTWFMIFLAFLAPLLAIALAIGGGKAVFQAISNTANWVTSQT</sequence>
<proteinExistence type="predicted"/>
<feature type="transmembrane region" description="Helical" evidence="1">
    <location>
        <begin position="82"/>
        <end position="104"/>
    </location>
</feature>
<keyword evidence="1" id="KW-0812">Transmembrane</keyword>
<protein>
    <submittedName>
        <fullName evidence="2">Uncharacterized protein</fullName>
    </submittedName>
</protein>
<dbReference type="EMBL" id="JBHFNR010000031">
    <property type="protein sequence ID" value="MFB2892319.1"/>
    <property type="molecule type" value="Genomic_DNA"/>
</dbReference>
<name>A0ABV4XKV7_9CYAN</name>
<feature type="transmembrane region" description="Helical" evidence="1">
    <location>
        <begin position="42"/>
        <end position="62"/>
    </location>
</feature>
<feature type="transmembrane region" description="Helical" evidence="1">
    <location>
        <begin position="265"/>
        <end position="290"/>
    </location>
</feature>
<comment type="caution">
    <text evidence="2">The sequence shown here is derived from an EMBL/GenBank/DDBJ whole genome shotgun (WGS) entry which is preliminary data.</text>
</comment>
<evidence type="ECO:0000313" key="2">
    <source>
        <dbReference type="EMBL" id="MFB2892319.1"/>
    </source>
</evidence>
<keyword evidence="3" id="KW-1185">Reference proteome</keyword>
<keyword evidence="1" id="KW-1133">Transmembrane helix</keyword>
<dbReference type="Proteomes" id="UP001576784">
    <property type="component" value="Unassembled WGS sequence"/>
</dbReference>
<reference evidence="2 3" key="1">
    <citation type="submission" date="2024-09" db="EMBL/GenBank/DDBJ databases">
        <title>Floridaenema gen nov. (Aerosakkonemataceae, Aerosakkonematales ord. nov., Cyanobacteria) from benthic tropical and subtropical fresh waters, with the description of four new species.</title>
        <authorList>
            <person name="Moretto J.A."/>
            <person name="Berthold D.E."/>
            <person name="Lefler F.W."/>
            <person name="Huang I.-S."/>
            <person name="Laughinghouse H. IV."/>
        </authorList>
    </citation>
    <scope>NUCLEOTIDE SEQUENCE [LARGE SCALE GENOMIC DNA]</scope>
    <source>
        <strain evidence="2 3">BLCC-F50</strain>
    </source>
</reference>
<accession>A0ABV4XKV7</accession>
<keyword evidence="1" id="KW-0472">Membrane</keyword>